<evidence type="ECO:0008006" key="4">
    <source>
        <dbReference type="Google" id="ProtNLM"/>
    </source>
</evidence>
<organism evidence="2 3">
    <name type="scientific">Vagococcus acidifermentans</name>
    <dbReference type="NCBI Taxonomy" id="564710"/>
    <lineage>
        <taxon>Bacteria</taxon>
        <taxon>Bacillati</taxon>
        <taxon>Bacillota</taxon>
        <taxon>Bacilli</taxon>
        <taxon>Lactobacillales</taxon>
        <taxon>Enterococcaceae</taxon>
        <taxon>Vagococcus</taxon>
    </lineage>
</organism>
<comment type="caution">
    <text evidence="2">The sequence shown here is derived from an EMBL/GenBank/DDBJ whole genome shotgun (WGS) entry which is preliminary data.</text>
</comment>
<dbReference type="InterPro" id="IPR009214">
    <property type="entry name" value="DUF1129"/>
</dbReference>
<keyword evidence="1" id="KW-0812">Transmembrane</keyword>
<keyword evidence="1" id="KW-1133">Transmembrane helix</keyword>
<reference evidence="2 3" key="1">
    <citation type="submission" date="2017-05" db="EMBL/GenBank/DDBJ databases">
        <title>Vagococcus spp. assemblies.</title>
        <authorList>
            <person name="Gulvik C.A."/>
        </authorList>
    </citation>
    <scope>NUCLEOTIDE SEQUENCE [LARGE SCALE GENOMIC DNA]</scope>
    <source>
        <strain evidence="2 3">LMG 24798</strain>
    </source>
</reference>
<dbReference type="RefSeq" id="WP_126811063.1">
    <property type="nucleotide sequence ID" value="NZ_NGKC01000001.1"/>
</dbReference>
<name>A0A430B280_9ENTE</name>
<gene>
    <name evidence="2" type="ORF">CBF27_00130</name>
</gene>
<dbReference type="Pfam" id="PF06570">
    <property type="entry name" value="DUF1129"/>
    <property type="match status" value="1"/>
</dbReference>
<dbReference type="PIRSF" id="PIRSF033111">
    <property type="entry name" value="UCP033111"/>
    <property type="match status" value="1"/>
</dbReference>
<dbReference type="EMBL" id="NGKC01000001">
    <property type="protein sequence ID" value="RSU14430.1"/>
    <property type="molecule type" value="Genomic_DNA"/>
</dbReference>
<dbReference type="Proteomes" id="UP000286773">
    <property type="component" value="Unassembled WGS sequence"/>
</dbReference>
<proteinExistence type="predicted"/>
<feature type="transmembrane region" description="Helical" evidence="1">
    <location>
        <begin position="198"/>
        <end position="215"/>
    </location>
</feature>
<keyword evidence="3" id="KW-1185">Reference proteome</keyword>
<dbReference type="SUPFAM" id="SSF158560">
    <property type="entry name" value="BH3980-like"/>
    <property type="match status" value="1"/>
</dbReference>
<evidence type="ECO:0000313" key="3">
    <source>
        <dbReference type="Proteomes" id="UP000286773"/>
    </source>
</evidence>
<feature type="transmembrane region" description="Helical" evidence="1">
    <location>
        <begin position="170"/>
        <end position="192"/>
    </location>
</feature>
<dbReference type="OrthoDB" id="2360056at2"/>
<accession>A0A430B280</accession>
<dbReference type="AlphaFoldDB" id="A0A430B280"/>
<evidence type="ECO:0000256" key="1">
    <source>
        <dbReference type="SAM" id="Phobius"/>
    </source>
</evidence>
<feature type="transmembrane region" description="Helical" evidence="1">
    <location>
        <begin position="130"/>
        <end position="149"/>
    </location>
</feature>
<sequence length="229" mass="25183">MEQSELQKLVSQNREMEKKLTKKNDQFLFDLNKILDESEIDGEKKVVALNHMLTELVEGQKKGHTAKQLYGTPTEAADNIINAPEPLPEMTFGKIMLDNSLLMFTFLSALAGLMPLLSNSKAASQGLTSLVLGAVSGAFSFYLIYKYVFIYDTPGADQTNRPGALKSGGLMALCFIPWVLIFSLSAMLPPAINPMFDPVLTLVLGALAFGLRYVLKKKIGLQGTILRSY</sequence>
<evidence type="ECO:0000313" key="2">
    <source>
        <dbReference type="EMBL" id="RSU14430.1"/>
    </source>
</evidence>
<feature type="transmembrane region" description="Helical" evidence="1">
    <location>
        <begin position="100"/>
        <end position="118"/>
    </location>
</feature>
<protein>
    <recommendedName>
        <fullName evidence="4">DUF1129 domain-containing protein</fullName>
    </recommendedName>
</protein>
<keyword evidence="1" id="KW-0472">Membrane</keyword>